<dbReference type="Proteomes" id="UP000789375">
    <property type="component" value="Unassembled WGS sequence"/>
</dbReference>
<reference evidence="1" key="1">
    <citation type="submission" date="2021-06" db="EMBL/GenBank/DDBJ databases">
        <authorList>
            <person name="Kallberg Y."/>
            <person name="Tangrot J."/>
            <person name="Rosling A."/>
        </authorList>
    </citation>
    <scope>NUCLEOTIDE SEQUENCE</scope>
    <source>
        <strain evidence="1">87-6 pot B 2015</strain>
    </source>
</reference>
<evidence type="ECO:0000313" key="1">
    <source>
        <dbReference type="EMBL" id="CAG8539492.1"/>
    </source>
</evidence>
<proteinExistence type="predicted"/>
<dbReference type="EMBL" id="CAJVPP010001179">
    <property type="protein sequence ID" value="CAG8539492.1"/>
    <property type="molecule type" value="Genomic_DNA"/>
</dbReference>
<evidence type="ECO:0000313" key="2">
    <source>
        <dbReference type="Proteomes" id="UP000789375"/>
    </source>
</evidence>
<name>A0A9N9ARA8_FUNMO</name>
<comment type="caution">
    <text evidence="1">The sequence shown here is derived from an EMBL/GenBank/DDBJ whole genome shotgun (WGS) entry which is preliminary data.</text>
</comment>
<protein>
    <submittedName>
        <fullName evidence="1">12592_t:CDS:1</fullName>
    </submittedName>
</protein>
<keyword evidence="2" id="KW-1185">Reference proteome</keyword>
<accession>A0A9N9ARA8</accession>
<organism evidence="1 2">
    <name type="scientific">Funneliformis mosseae</name>
    <name type="common">Endomycorrhizal fungus</name>
    <name type="synonym">Glomus mosseae</name>
    <dbReference type="NCBI Taxonomy" id="27381"/>
    <lineage>
        <taxon>Eukaryota</taxon>
        <taxon>Fungi</taxon>
        <taxon>Fungi incertae sedis</taxon>
        <taxon>Mucoromycota</taxon>
        <taxon>Glomeromycotina</taxon>
        <taxon>Glomeromycetes</taxon>
        <taxon>Glomerales</taxon>
        <taxon>Glomeraceae</taxon>
        <taxon>Funneliformis</taxon>
    </lineage>
</organism>
<gene>
    <name evidence="1" type="ORF">FMOSSE_LOCUS5908</name>
</gene>
<sequence length="239" mass="27495">MDWQQLLEIDIDGKEDIQEIILKVWHIQATRTSGIRHYVVLLNDAIFYITLISLCWYLEPNIEQEALIQQLSVIILCSNSEDLPIPNSTFKHLFSIRSMIYNPYLIITKSNKIIYAKLFGLSKKVIDLAIKADMYQELSDMFKTFLYDIQNKIDKNQTGDYITNVNNPNITKHKGHLPKRLKSNVEQSSSKGKQVLRNSTHINVIDNNEINAEGEGSGDMINTKGRKCKNFVEAMVETE</sequence>
<dbReference type="AlphaFoldDB" id="A0A9N9ARA8"/>